<evidence type="ECO:0000259" key="21">
    <source>
        <dbReference type="SMART" id="SM00479"/>
    </source>
</evidence>
<dbReference type="InterPro" id="IPR012337">
    <property type="entry name" value="RNaseH-like_sf"/>
</dbReference>
<dbReference type="OrthoDB" id="9804290at2"/>
<accession>A0A1N6HJI4</accession>
<feature type="active site" description="Proton acceptor" evidence="17">
    <location>
        <position position="149"/>
    </location>
</feature>
<evidence type="ECO:0000256" key="9">
    <source>
        <dbReference type="ARBA" id="ARBA00022801"/>
    </source>
</evidence>
<dbReference type="PANTHER" id="PTHR30231">
    <property type="entry name" value="DNA POLYMERASE III SUBUNIT EPSILON"/>
    <property type="match status" value="1"/>
</dbReference>
<comment type="function">
    <text evidence="14 20">DNA polymerase III is a complex, multichain enzyme responsible for most of the replicative synthesis in bacteria. The epsilon subunit contain the editing function and is a proofreading 3'-5' exonuclease.</text>
</comment>
<evidence type="ECO:0000256" key="15">
    <source>
        <dbReference type="ARBA" id="ARBA00026073"/>
    </source>
</evidence>
<evidence type="ECO:0000256" key="18">
    <source>
        <dbReference type="PIRSR" id="PIRSR606309-2"/>
    </source>
</evidence>
<feature type="binding site" evidence="19">
    <location>
        <position position="154"/>
    </location>
    <ligand>
        <name>a divalent metal cation</name>
        <dbReference type="ChEBI" id="CHEBI:60240"/>
        <label>1</label>
        <note>catalytic</note>
    </ligand>
</feature>
<feature type="binding site" evidence="18">
    <location>
        <position position="154"/>
    </location>
    <ligand>
        <name>substrate</name>
    </ligand>
</feature>
<evidence type="ECO:0000256" key="14">
    <source>
        <dbReference type="ARBA" id="ARBA00025483"/>
    </source>
</evidence>
<evidence type="ECO:0000256" key="1">
    <source>
        <dbReference type="ARBA" id="ARBA00001936"/>
    </source>
</evidence>
<name>A0A1N6HJI4_9RHOB</name>
<evidence type="ECO:0000256" key="19">
    <source>
        <dbReference type="PIRSR" id="PIRSR606309-3"/>
    </source>
</evidence>
<keyword evidence="11 19" id="KW-0460">Magnesium</keyword>
<dbReference type="NCBIfam" id="NF004316">
    <property type="entry name" value="PRK05711.1"/>
    <property type="match status" value="1"/>
</dbReference>
<keyword evidence="9 20" id="KW-0378">Hydrolase</keyword>
<evidence type="ECO:0000256" key="6">
    <source>
        <dbReference type="ARBA" id="ARBA00022705"/>
    </source>
</evidence>
<dbReference type="Gene3D" id="3.30.420.10">
    <property type="entry name" value="Ribonuclease H-like superfamily/Ribonuclease H"/>
    <property type="match status" value="1"/>
</dbReference>
<dbReference type="SUPFAM" id="SSF53098">
    <property type="entry name" value="Ribonuclease H-like"/>
    <property type="match status" value="1"/>
</dbReference>
<feature type="binding site" evidence="19">
    <location>
        <position position="7"/>
    </location>
    <ligand>
        <name>a divalent metal cation</name>
        <dbReference type="ChEBI" id="CHEBI:60240"/>
        <label>1</label>
        <note>catalytic</note>
    </ligand>
</feature>
<dbReference type="FunFam" id="3.30.420.10:FF:000012">
    <property type="entry name" value="DNA polymerase III subunit epsilon"/>
    <property type="match status" value="1"/>
</dbReference>
<feature type="binding site" evidence="18">
    <location>
        <position position="7"/>
    </location>
    <ligand>
        <name>substrate</name>
    </ligand>
</feature>
<dbReference type="PANTHER" id="PTHR30231:SF41">
    <property type="entry name" value="DNA POLYMERASE III SUBUNIT EPSILON"/>
    <property type="match status" value="1"/>
</dbReference>
<dbReference type="NCBIfam" id="TIGR00573">
    <property type="entry name" value="dnaq"/>
    <property type="match status" value="1"/>
</dbReference>
<feature type="binding site" evidence="18">
    <location>
        <position position="57"/>
    </location>
    <ligand>
        <name>substrate</name>
    </ligand>
</feature>
<evidence type="ECO:0000256" key="2">
    <source>
        <dbReference type="ARBA" id="ARBA00012417"/>
    </source>
</evidence>
<feature type="binding site" evidence="19">
    <location>
        <position position="9"/>
    </location>
    <ligand>
        <name>a divalent metal cation</name>
        <dbReference type="ChEBI" id="CHEBI:60240"/>
        <label>1</label>
        <note>catalytic</note>
    </ligand>
</feature>
<protein>
    <recommendedName>
        <fullName evidence="3 20">DNA polymerase III subunit epsilon</fullName>
        <ecNumber evidence="2 20">2.7.7.7</ecNumber>
    </recommendedName>
</protein>
<organism evidence="22 23">
    <name type="scientific">Vannielia litorea</name>
    <dbReference type="NCBI Taxonomy" id="1217970"/>
    <lineage>
        <taxon>Bacteria</taxon>
        <taxon>Pseudomonadati</taxon>
        <taxon>Pseudomonadota</taxon>
        <taxon>Alphaproteobacteria</taxon>
        <taxon>Rhodobacterales</taxon>
        <taxon>Paracoccaceae</taxon>
        <taxon>Vannielia</taxon>
    </lineage>
</organism>
<comment type="cofactor">
    <cofactor evidence="19">
        <name>Mg(2+)</name>
        <dbReference type="ChEBI" id="CHEBI:18420"/>
    </cofactor>
    <cofactor evidence="19">
        <name>Mn(2+)</name>
        <dbReference type="ChEBI" id="CHEBI:29035"/>
    </cofactor>
    <text evidence="19">Binds 2 divalent metal cations. Magnesium or manganese.</text>
</comment>
<evidence type="ECO:0000256" key="7">
    <source>
        <dbReference type="ARBA" id="ARBA00022722"/>
    </source>
</evidence>
<evidence type="ECO:0000256" key="16">
    <source>
        <dbReference type="ARBA" id="ARBA00049244"/>
    </source>
</evidence>
<dbReference type="Proteomes" id="UP000184932">
    <property type="component" value="Unassembled WGS sequence"/>
</dbReference>
<keyword evidence="8 19" id="KW-0479">Metal-binding</keyword>
<dbReference type="EMBL" id="FSRL01000001">
    <property type="protein sequence ID" value="SIO20044.1"/>
    <property type="molecule type" value="Genomic_DNA"/>
</dbReference>
<evidence type="ECO:0000256" key="13">
    <source>
        <dbReference type="ARBA" id="ARBA00023211"/>
    </source>
</evidence>
<evidence type="ECO:0000256" key="5">
    <source>
        <dbReference type="ARBA" id="ARBA00022695"/>
    </source>
</evidence>
<dbReference type="InterPro" id="IPR006054">
    <property type="entry name" value="DnaQ"/>
</dbReference>
<dbReference type="InterPro" id="IPR006309">
    <property type="entry name" value="DnaQ_proteo"/>
</dbReference>
<evidence type="ECO:0000256" key="3">
    <source>
        <dbReference type="ARBA" id="ARBA00020352"/>
    </source>
</evidence>
<evidence type="ECO:0000313" key="22">
    <source>
        <dbReference type="EMBL" id="SIO20044.1"/>
    </source>
</evidence>
<dbReference type="SMART" id="SM00479">
    <property type="entry name" value="EXOIII"/>
    <property type="match status" value="1"/>
</dbReference>
<evidence type="ECO:0000256" key="17">
    <source>
        <dbReference type="PIRSR" id="PIRSR606309-1"/>
    </source>
</evidence>
<dbReference type="RefSeq" id="WP_074257345.1">
    <property type="nucleotide sequence ID" value="NZ_FSRL01000001.1"/>
</dbReference>
<evidence type="ECO:0000256" key="8">
    <source>
        <dbReference type="ARBA" id="ARBA00022723"/>
    </source>
</evidence>
<dbReference type="GO" id="GO:0046872">
    <property type="term" value="F:metal ion binding"/>
    <property type="evidence" value="ECO:0007669"/>
    <property type="project" value="UniProtKB-KW"/>
</dbReference>
<evidence type="ECO:0000256" key="12">
    <source>
        <dbReference type="ARBA" id="ARBA00022932"/>
    </source>
</evidence>
<dbReference type="NCBIfam" id="TIGR01406">
    <property type="entry name" value="dnaQ_proteo"/>
    <property type="match status" value="1"/>
</dbReference>
<keyword evidence="12 20" id="KW-0239">DNA-directed DNA polymerase</keyword>
<feature type="binding site" evidence="18">
    <location>
        <position position="52"/>
    </location>
    <ligand>
        <name>substrate</name>
    </ligand>
</feature>
<keyword evidence="5 20" id="KW-0548">Nucleotidyltransferase</keyword>
<sequence length="230" mass="25400">MREIVLDTETTGFDPFDGDRIVEIGAVELVGHMPTGNHYHQYINPQRDMPTEAFQVHGISAEFLADKPVFAAVAQDFLDFIGDAKLVIHNAAFDMKFLNYELKQVGKPLIADARAIDTVAMARKKFPGSPASLDALCRRFGITAERELHGALLDSQILADVYLELIGGRQPGLVLSETANRTETGATDSNWRPKPRPEALAARITEKEEAAHRAFVEKLGDAALWRRFGA</sequence>
<comment type="subunit">
    <text evidence="15 20">DNA polymerase III contains a core (composed of alpha, epsilon and theta chains) that associates with a tau subunit. This core dimerizes to form the POLIII' complex. PolIII' associates with the gamma complex (composed of gamma, delta, delta', psi and chi chains) and with the beta chain to form the complete DNA polymerase III complex.</text>
</comment>
<evidence type="ECO:0000313" key="23">
    <source>
        <dbReference type="Proteomes" id="UP000184932"/>
    </source>
</evidence>
<dbReference type="InterPro" id="IPR036397">
    <property type="entry name" value="RNaseH_sf"/>
</dbReference>
<gene>
    <name evidence="20" type="primary">dnaQ</name>
    <name evidence="22" type="ORF">SAMN05444002_3443</name>
</gene>
<dbReference type="EC" id="2.7.7.7" evidence="2 20"/>
<keyword evidence="6 20" id="KW-0235">DNA replication</keyword>
<evidence type="ECO:0000256" key="10">
    <source>
        <dbReference type="ARBA" id="ARBA00022839"/>
    </source>
</evidence>
<keyword evidence="23" id="KW-1185">Reference proteome</keyword>
<comment type="cofactor">
    <cofactor evidence="1 20">
        <name>Mn(2+)</name>
        <dbReference type="ChEBI" id="CHEBI:29035"/>
    </cofactor>
</comment>
<dbReference type="GO" id="GO:0005829">
    <property type="term" value="C:cytosol"/>
    <property type="evidence" value="ECO:0007669"/>
    <property type="project" value="TreeGrafter"/>
</dbReference>
<evidence type="ECO:0000256" key="20">
    <source>
        <dbReference type="RuleBase" id="RU364087"/>
    </source>
</evidence>
<dbReference type="STRING" id="1217970.SAMN05444002_3443"/>
<comment type="catalytic activity">
    <reaction evidence="16 20">
        <text>DNA(n) + a 2'-deoxyribonucleoside 5'-triphosphate = DNA(n+1) + diphosphate</text>
        <dbReference type="Rhea" id="RHEA:22508"/>
        <dbReference type="Rhea" id="RHEA-COMP:17339"/>
        <dbReference type="Rhea" id="RHEA-COMP:17340"/>
        <dbReference type="ChEBI" id="CHEBI:33019"/>
        <dbReference type="ChEBI" id="CHEBI:61560"/>
        <dbReference type="ChEBI" id="CHEBI:173112"/>
        <dbReference type="EC" id="2.7.7.7"/>
    </reaction>
</comment>
<dbReference type="GO" id="GO:0008408">
    <property type="term" value="F:3'-5' exonuclease activity"/>
    <property type="evidence" value="ECO:0007669"/>
    <property type="project" value="TreeGrafter"/>
</dbReference>
<keyword evidence="13 19" id="KW-0464">Manganese</keyword>
<evidence type="ECO:0000256" key="4">
    <source>
        <dbReference type="ARBA" id="ARBA00022679"/>
    </source>
</evidence>
<dbReference type="InterPro" id="IPR013520">
    <property type="entry name" value="Ribonucl_H"/>
</dbReference>
<dbReference type="GO" id="GO:0003887">
    <property type="term" value="F:DNA-directed DNA polymerase activity"/>
    <property type="evidence" value="ECO:0007669"/>
    <property type="project" value="UniProtKB-KW"/>
</dbReference>
<dbReference type="AlphaFoldDB" id="A0A1N6HJI4"/>
<keyword evidence="4 20" id="KW-0808">Transferase</keyword>
<feature type="binding site" evidence="18">
    <location>
        <position position="9"/>
    </location>
    <ligand>
        <name>substrate</name>
    </ligand>
</feature>
<proteinExistence type="predicted"/>
<reference evidence="23" key="1">
    <citation type="submission" date="2016-11" db="EMBL/GenBank/DDBJ databases">
        <authorList>
            <person name="Varghese N."/>
            <person name="Submissions S."/>
        </authorList>
    </citation>
    <scope>NUCLEOTIDE SEQUENCE [LARGE SCALE GENOMIC DNA]</scope>
    <source>
        <strain evidence="23">DSM 29440</strain>
    </source>
</reference>
<feature type="domain" description="Exonuclease" evidence="21">
    <location>
        <begin position="2"/>
        <end position="171"/>
    </location>
</feature>
<dbReference type="GO" id="GO:0003677">
    <property type="term" value="F:DNA binding"/>
    <property type="evidence" value="ECO:0007669"/>
    <property type="project" value="InterPro"/>
</dbReference>
<dbReference type="Pfam" id="PF00929">
    <property type="entry name" value="RNase_T"/>
    <property type="match status" value="1"/>
</dbReference>
<keyword evidence="10 20" id="KW-0269">Exonuclease</keyword>
<keyword evidence="7 20" id="KW-0540">Nuclease</keyword>
<evidence type="ECO:0000256" key="11">
    <source>
        <dbReference type="ARBA" id="ARBA00022842"/>
    </source>
</evidence>
<dbReference type="GO" id="GO:0045004">
    <property type="term" value="P:DNA replication proofreading"/>
    <property type="evidence" value="ECO:0007669"/>
    <property type="project" value="TreeGrafter"/>
</dbReference>
<dbReference type="CDD" id="cd06131">
    <property type="entry name" value="DNA_pol_III_epsilon_Ecoli_like"/>
    <property type="match status" value="1"/>
</dbReference>